<keyword evidence="3" id="KW-1185">Reference proteome</keyword>
<gene>
    <name evidence="2" type="ORF">D4T97_019005</name>
</gene>
<name>A0A429XTU7_9BACI</name>
<evidence type="ECO:0000313" key="2">
    <source>
        <dbReference type="EMBL" id="RST71255.1"/>
    </source>
</evidence>
<comment type="caution">
    <text evidence="2">The sequence shown here is derived from an EMBL/GenBank/DDBJ whole genome shotgun (WGS) entry which is preliminary data.</text>
</comment>
<reference evidence="2" key="1">
    <citation type="submission" date="2018-12" db="EMBL/GenBank/DDBJ databases">
        <authorList>
            <person name="Sun L."/>
            <person name="Chen Z."/>
        </authorList>
    </citation>
    <scope>NUCLEOTIDE SEQUENCE [LARGE SCALE GENOMIC DNA]</scope>
    <source>
        <strain evidence="2">3-2-2</strain>
    </source>
</reference>
<evidence type="ECO:0000259" key="1">
    <source>
        <dbReference type="Pfam" id="PF12804"/>
    </source>
</evidence>
<dbReference type="EMBL" id="QYTV02000013">
    <property type="protein sequence ID" value="RST71255.1"/>
    <property type="molecule type" value="Genomic_DNA"/>
</dbReference>
<accession>A0A429XTU7</accession>
<dbReference type="Gene3D" id="3.90.550.10">
    <property type="entry name" value="Spore Coat Polysaccharide Biosynthesis Protein SpsA, Chain A"/>
    <property type="match status" value="1"/>
</dbReference>
<dbReference type="InterPro" id="IPR025877">
    <property type="entry name" value="MobA-like_NTP_Trfase"/>
</dbReference>
<dbReference type="AlphaFoldDB" id="A0A429XTU7"/>
<protein>
    <submittedName>
        <fullName evidence="2">Nucleotidyltransferase family protein</fullName>
    </submittedName>
</protein>
<dbReference type="PANTHER" id="PTHR43777:SF1">
    <property type="entry name" value="MOLYBDENUM COFACTOR CYTIDYLYLTRANSFERASE"/>
    <property type="match status" value="1"/>
</dbReference>
<dbReference type="PANTHER" id="PTHR43777">
    <property type="entry name" value="MOLYBDENUM COFACTOR CYTIDYLYLTRANSFERASE"/>
    <property type="match status" value="1"/>
</dbReference>
<organism evidence="2 3">
    <name type="scientific">Siminovitchia acidinfaciens</name>
    <dbReference type="NCBI Taxonomy" id="2321395"/>
    <lineage>
        <taxon>Bacteria</taxon>
        <taxon>Bacillati</taxon>
        <taxon>Bacillota</taxon>
        <taxon>Bacilli</taxon>
        <taxon>Bacillales</taxon>
        <taxon>Bacillaceae</taxon>
        <taxon>Siminovitchia</taxon>
    </lineage>
</organism>
<evidence type="ECO:0000313" key="3">
    <source>
        <dbReference type="Proteomes" id="UP000287156"/>
    </source>
</evidence>
<feature type="domain" description="MobA-like NTP transferase" evidence="1">
    <location>
        <begin position="6"/>
        <end position="164"/>
    </location>
</feature>
<dbReference type="GO" id="GO:0016779">
    <property type="term" value="F:nucleotidyltransferase activity"/>
    <property type="evidence" value="ECO:0007669"/>
    <property type="project" value="UniProtKB-ARBA"/>
</dbReference>
<sequence length="197" mass="22186">MTKAAAILLAAGRSSRMGQLKALLSWKGVPLIQYQIEQMKLAKIDEIIVVLGYHSEQLKQTISMYEVKVVENDSFDEGKSSSIRKGVQSLRRMPQGIFISAVDQPVPSEVLAKMVKHLKHTEAAAVIPTFNKKRGHPILFHGSLKNELMLVNEETMGLRSIIDKFQKQITYLDVNDSAILLNFNRPEDYYSRRGGSK</sequence>
<dbReference type="CDD" id="cd04182">
    <property type="entry name" value="GT_2_like_f"/>
    <property type="match status" value="1"/>
</dbReference>
<dbReference type="Pfam" id="PF12804">
    <property type="entry name" value="NTP_transf_3"/>
    <property type="match status" value="1"/>
</dbReference>
<dbReference type="InterPro" id="IPR029044">
    <property type="entry name" value="Nucleotide-diphossugar_trans"/>
</dbReference>
<dbReference type="OrthoDB" id="285216at2"/>
<proteinExistence type="predicted"/>
<dbReference type="SUPFAM" id="SSF53448">
    <property type="entry name" value="Nucleotide-diphospho-sugar transferases"/>
    <property type="match status" value="1"/>
</dbReference>
<dbReference type="RefSeq" id="WP_126052345.1">
    <property type="nucleotide sequence ID" value="NZ_QYTV02000013.1"/>
</dbReference>
<dbReference type="Proteomes" id="UP000287156">
    <property type="component" value="Unassembled WGS sequence"/>
</dbReference>